<dbReference type="RefSeq" id="XP_016611418.1">
    <property type="nucleotide sequence ID" value="XM_016749197.1"/>
</dbReference>
<dbReference type="GeneID" id="27684570"/>
<accession>A0A0L0HR75</accession>
<keyword evidence="5" id="KW-1185">Reference proteome</keyword>
<dbReference type="InterPro" id="IPR050300">
    <property type="entry name" value="GDXG_lipolytic_enzyme"/>
</dbReference>
<keyword evidence="2" id="KW-0378">Hydrolase</keyword>
<dbReference type="STRING" id="645134.A0A0L0HR75"/>
<name>A0A0L0HR75_SPIPD</name>
<evidence type="ECO:0000256" key="1">
    <source>
        <dbReference type="ARBA" id="ARBA00010515"/>
    </source>
</evidence>
<evidence type="ECO:0000259" key="3">
    <source>
        <dbReference type="Pfam" id="PF07859"/>
    </source>
</evidence>
<sequence length="648" mass="71889">MSLSCVAAFASPVMPESHRKLDTSSLEKSGTTKSELELVSTKGIHPSLLSSLTWPILIPLRAASLAYTAASEVVYVCDLGRHNLSNTWTALKAYYCDPGHTRPTWNLPFHLLLKTIKSNLEYPGHTLNKMRGSAEFLYEVTMPWSVRITPFRFHVNRQILLEPERQAARHSSLDSDFVIPEECSGSDEYELTGEWVEWKDKNESANKSANKEDKVILFLHGGAFLCGSPKTHRSLVWRIAKETGARIFVLNYRLAPEHPFPAAIHDAFAAYLYLTNPGHPAFLKPGAFFSPNTPLHQPVSPQSIVVMGDSAGGGLSAAFLVYMKDFLKDKTGEAMFEPVRGGVLLSPWVELTCSTESWDSNYSTDYLPGRPNTVFHSMFPSESESPLNPVYSYLFGLGDAGRKRTFITRRKRQCVCKAESTCDCGGDFKPIDMARRDSGIDVILETEETEDCNRPRNVLNVKRRLDEEEVVFRLAKHPLASPIYADCSGMPPILIQSGDAEMLRDESMLLAHRLALANPDLHERGFMRLELYRDMPHVFQAFTFLHSAQTALKNMSVFISSLFNSSQYDTAQGNHGVESGIVAVDSFLYPPPYSQTATEPTMDVMEGVASMKASMKVVGAALGGAVVEDVQDAEGGWLVGDGMLHPFL</sequence>
<reference evidence="4 5" key="1">
    <citation type="submission" date="2009-08" db="EMBL/GenBank/DDBJ databases">
        <title>The Genome Sequence of Spizellomyces punctatus strain DAOM BR117.</title>
        <authorList>
            <consortium name="The Broad Institute Genome Sequencing Platform"/>
            <person name="Russ C."/>
            <person name="Cuomo C."/>
            <person name="Shea T."/>
            <person name="Young S.K."/>
            <person name="Zeng Q."/>
            <person name="Koehrsen M."/>
            <person name="Haas B."/>
            <person name="Borodovsky M."/>
            <person name="Guigo R."/>
            <person name="Alvarado L."/>
            <person name="Berlin A."/>
            <person name="Bochicchio J."/>
            <person name="Borenstein D."/>
            <person name="Chapman S."/>
            <person name="Chen Z."/>
            <person name="Engels R."/>
            <person name="Freedman E."/>
            <person name="Gellesch M."/>
            <person name="Goldberg J."/>
            <person name="Griggs A."/>
            <person name="Gujja S."/>
            <person name="Heiman D."/>
            <person name="Hepburn T."/>
            <person name="Howarth C."/>
            <person name="Jen D."/>
            <person name="Larson L."/>
            <person name="Lewis B."/>
            <person name="Mehta T."/>
            <person name="Park D."/>
            <person name="Pearson M."/>
            <person name="Roberts A."/>
            <person name="Saif S."/>
            <person name="Shenoy N."/>
            <person name="Sisk P."/>
            <person name="Stolte C."/>
            <person name="Sykes S."/>
            <person name="Thomson T."/>
            <person name="Walk T."/>
            <person name="White J."/>
            <person name="Yandava C."/>
            <person name="Burger G."/>
            <person name="Gray M.W."/>
            <person name="Holland P.W.H."/>
            <person name="King N."/>
            <person name="Lang F.B.F."/>
            <person name="Roger A.J."/>
            <person name="Ruiz-Trillo I."/>
            <person name="Lander E."/>
            <person name="Nusbaum C."/>
        </authorList>
    </citation>
    <scope>NUCLEOTIDE SEQUENCE [LARGE SCALE GENOMIC DNA]</scope>
    <source>
        <strain evidence="4 5">DAOM BR117</strain>
    </source>
</reference>
<dbReference type="AlphaFoldDB" id="A0A0L0HR75"/>
<dbReference type="OrthoDB" id="408631at2759"/>
<evidence type="ECO:0000313" key="5">
    <source>
        <dbReference type="Proteomes" id="UP000053201"/>
    </source>
</evidence>
<evidence type="ECO:0000313" key="4">
    <source>
        <dbReference type="EMBL" id="KND03379.1"/>
    </source>
</evidence>
<dbReference type="Pfam" id="PF07859">
    <property type="entry name" value="Abhydrolase_3"/>
    <property type="match status" value="2"/>
</dbReference>
<dbReference type="PANTHER" id="PTHR48081:SF26">
    <property type="entry name" value="ALPHA_BETA HYDROLASE FOLD-3 DOMAIN-CONTAINING PROTEIN"/>
    <property type="match status" value="1"/>
</dbReference>
<dbReference type="SUPFAM" id="SSF53474">
    <property type="entry name" value="alpha/beta-Hydrolases"/>
    <property type="match status" value="1"/>
</dbReference>
<dbReference type="OMA" id="HYLIGPP"/>
<gene>
    <name evidence="4" type="ORF">SPPG_00868</name>
</gene>
<dbReference type="EMBL" id="KQ257451">
    <property type="protein sequence ID" value="KND03379.1"/>
    <property type="molecule type" value="Genomic_DNA"/>
</dbReference>
<dbReference type="InterPro" id="IPR002168">
    <property type="entry name" value="Lipase_GDXG_HIS_AS"/>
</dbReference>
<dbReference type="GO" id="GO:0016787">
    <property type="term" value="F:hydrolase activity"/>
    <property type="evidence" value="ECO:0007669"/>
    <property type="project" value="UniProtKB-KW"/>
</dbReference>
<dbReference type="eggNOG" id="KOG1515">
    <property type="taxonomic scope" value="Eukaryota"/>
</dbReference>
<dbReference type="PROSITE" id="PS01173">
    <property type="entry name" value="LIPASE_GDXG_HIS"/>
    <property type="match status" value="1"/>
</dbReference>
<dbReference type="InterPro" id="IPR013094">
    <property type="entry name" value="AB_hydrolase_3"/>
</dbReference>
<dbReference type="PANTHER" id="PTHR48081">
    <property type="entry name" value="AB HYDROLASE SUPERFAMILY PROTEIN C4A8.06C"/>
    <property type="match status" value="1"/>
</dbReference>
<comment type="similarity">
    <text evidence="1">Belongs to the 'GDXG' lipolytic enzyme family.</text>
</comment>
<evidence type="ECO:0000256" key="2">
    <source>
        <dbReference type="ARBA" id="ARBA00022801"/>
    </source>
</evidence>
<dbReference type="VEuPathDB" id="FungiDB:SPPG_00868"/>
<feature type="domain" description="Alpha/beta hydrolase fold-3" evidence="3">
    <location>
        <begin position="475"/>
        <end position="540"/>
    </location>
</feature>
<proteinExistence type="inferred from homology"/>
<protein>
    <recommendedName>
        <fullName evidence="3">Alpha/beta hydrolase fold-3 domain-containing protein</fullName>
    </recommendedName>
</protein>
<feature type="domain" description="Alpha/beta hydrolase fold-3" evidence="3">
    <location>
        <begin position="216"/>
        <end position="404"/>
    </location>
</feature>
<dbReference type="Gene3D" id="3.40.50.1820">
    <property type="entry name" value="alpha/beta hydrolase"/>
    <property type="match status" value="1"/>
</dbReference>
<dbReference type="InterPro" id="IPR029058">
    <property type="entry name" value="AB_hydrolase_fold"/>
</dbReference>
<organism evidence="4 5">
    <name type="scientific">Spizellomyces punctatus (strain DAOM BR117)</name>
    <dbReference type="NCBI Taxonomy" id="645134"/>
    <lineage>
        <taxon>Eukaryota</taxon>
        <taxon>Fungi</taxon>
        <taxon>Fungi incertae sedis</taxon>
        <taxon>Chytridiomycota</taxon>
        <taxon>Chytridiomycota incertae sedis</taxon>
        <taxon>Chytridiomycetes</taxon>
        <taxon>Spizellomycetales</taxon>
        <taxon>Spizellomycetaceae</taxon>
        <taxon>Spizellomyces</taxon>
    </lineage>
</organism>
<dbReference type="Proteomes" id="UP000053201">
    <property type="component" value="Unassembled WGS sequence"/>
</dbReference>
<dbReference type="InParanoid" id="A0A0L0HR75"/>